<dbReference type="EMBL" id="SJZF01000011">
    <property type="protein sequence ID" value="TFU26145.1"/>
    <property type="molecule type" value="Genomic_DNA"/>
</dbReference>
<evidence type="ECO:0000313" key="2">
    <source>
        <dbReference type="Proteomes" id="UP000297668"/>
    </source>
</evidence>
<evidence type="ECO:0000313" key="1">
    <source>
        <dbReference type="EMBL" id="TFU26145.1"/>
    </source>
</evidence>
<reference evidence="1 2" key="1">
    <citation type="submission" date="2019-03" db="EMBL/GenBank/DDBJ databases">
        <title>Thermus tengchongensis species for the arsenic transformation mechanism.</title>
        <authorList>
            <person name="Yuan G.C."/>
        </authorList>
    </citation>
    <scope>NUCLEOTIDE SEQUENCE [LARGE SCALE GENOMIC DNA]</scope>
    <source>
        <strain evidence="1 2">15W</strain>
    </source>
</reference>
<name>A0A4Y9FAK4_9DEIN</name>
<dbReference type="RefSeq" id="WP_135260262.1">
    <property type="nucleotide sequence ID" value="NZ_SJZF01000011.1"/>
</dbReference>
<comment type="caution">
    <text evidence="1">The sequence shown here is derived from an EMBL/GenBank/DDBJ whole genome shotgun (WGS) entry which is preliminary data.</text>
</comment>
<organism evidence="1 2">
    <name type="scientific">Thermus tengchongensis</name>
    <dbReference type="NCBI Taxonomy" id="1214928"/>
    <lineage>
        <taxon>Bacteria</taxon>
        <taxon>Thermotogati</taxon>
        <taxon>Deinococcota</taxon>
        <taxon>Deinococci</taxon>
        <taxon>Thermales</taxon>
        <taxon>Thermaceae</taxon>
        <taxon>Thermus</taxon>
    </lineage>
</organism>
<accession>A0A4Y9FAK4</accession>
<proteinExistence type="predicted"/>
<dbReference type="AlphaFoldDB" id="A0A4Y9FAK4"/>
<sequence>MKLVHLPQPRTPYGEPTRVELWEGLHAPWRSLLLGGVDAPVGGSVRLELEGPLFQGEVRGRTGPLERVCWGLPEWRRPVRPQAFQDAFAQDVIGYLAGEVGGRFVENLPRHLKRHYALPGVPAYKGVVMVLAAWGYEAVMHELDGGLLYIGPREASPHAAVLHRLDEEVAEVRPLGRAVYLKTAPLPALRLLHRVRYPRREGAWADGRLLGAPEGEGQVVEHRLVLTPREAYHEVVVA</sequence>
<dbReference type="Proteomes" id="UP000297668">
    <property type="component" value="Unassembled WGS sequence"/>
</dbReference>
<gene>
    <name evidence="1" type="ORF">E0687_07060</name>
</gene>
<protein>
    <submittedName>
        <fullName evidence="1">Uncharacterized protein</fullName>
    </submittedName>
</protein>